<keyword evidence="4 5" id="KW-0472">Membrane</keyword>
<keyword evidence="7" id="KW-1185">Reference proteome</keyword>
<dbReference type="Proteomes" id="UP000070444">
    <property type="component" value="Unassembled WGS sequence"/>
</dbReference>
<reference evidence="6 7" key="1">
    <citation type="journal article" date="2015" name="Genome Biol. Evol.">
        <title>Phylogenomic analyses indicate that early fungi evolved digesting cell walls of algal ancestors of land plants.</title>
        <authorList>
            <person name="Chang Y."/>
            <person name="Wang S."/>
            <person name="Sekimoto S."/>
            <person name="Aerts A.L."/>
            <person name="Choi C."/>
            <person name="Clum A."/>
            <person name="LaButti K.M."/>
            <person name="Lindquist E.A."/>
            <person name="Yee Ngan C."/>
            <person name="Ohm R.A."/>
            <person name="Salamov A.A."/>
            <person name="Grigoriev I.V."/>
            <person name="Spatafora J.W."/>
            <person name="Berbee M.L."/>
        </authorList>
    </citation>
    <scope>NUCLEOTIDE SEQUENCE [LARGE SCALE GENOMIC DNA]</scope>
    <source>
        <strain evidence="6 7">NRRL 28638</strain>
    </source>
</reference>
<evidence type="ECO:0000256" key="1">
    <source>
        <dbReference type="ARBA" id="ARBA00004141"/>
    </source>
</evidence>
<dbReference type="PANTHER" id="PTHR23112:SF0">
    <property type="entry name" value="TRANSMEMBRANE PROTEIN 116"/>
    <property type="match status" value="1"/>
</dbReference>
<proteinExistence type="predicted"/>
<organism evidence="6 7">
    <name type="scientific">Conidiobolus coronatus (strain ATCC 28846 / CBS 209.66 / NRRL 28638)</name>
    <name type="common">Delacroixia coronata</name>
    <dbReference type="NCBI Taxonomy" id="796925"/>
    <lineage>
        <taxon>Eukaryota</taxon>
        <taxon>Fungi</taxon>
        <taxon>Fungi incertae sedis</taxon>
        <taxon>Zoopagomycota</taxon>
        <taxon>Entomophthoromycotina</taxon>
        <taxon>Entomophthoromycetes</taxon>
        <taxon>Entomophthorales</taxon>
        <taxon>Ancylistaceae</taxon>
        <taxon>Conidiobolus</taxon>
    </lineage>
</organism>
<evidence type="ECO:0000256" key="4">
    <source>
        <dbReference type="ARBA" id="ARBA00023136"/>
    </source>
</evidence>
<feature type="transmembrane region" description="Helical" evidence="5">
    <location>
        <begin position="215"/>
        <end position="235"/>
    </location>
</feature>
<feature type="transmembrane region" description="Helical" evidence="5">
    <location>
        <begin position="73"/>
        <end position="98"/>
    </location>
</feature>
<evidence type="ECO:0000256" key="3">
    <source>
        <dbReference type="ARBA" id="ARBA00022989"/>
    </source>
</evidence>
<feature type="transmembrane region" description="Helical" evidence="5">
    <location>
        <begin position="42"/>
        <end position="61"/>
    </location>
</feature>
<feature type="transmembrane region" description="Helical" evidence="5">
    <location>
        <begin position="12"/>
        <end position="30"/>
    </location>
</feature>
<dbReference type="GO" id="GO:0005886">
    <property type="term" value="C:plasma membrane"/>
    <property type="evidence" value="ECO:0007669"/>
    <property type="project" value="TreeGrafter"/>
</dbReference>
<evidence type="ECO:0000313" key="6">
    <source>
        <dbReference type="EMBL" id="KXN72651.1"/>
    </source>
</evidence>
<dbReference type="PANTHER" id="PTHR23112">
    <property type="entry name" value="G PROTEIN-COUPLED RECEPTOR 157-RELATED"/>
    <property type="match status" value="1"/>
</dbReference>
<comment type="subcellular location">
    <subcellularLocation>
        <location evidence="1">Membrane</location>
        <topology evidence="1">Multi-pass membrane protein</topology>
    </subcellularLocation>
</comment>
<feature type="transmembrane region" description="Helical" evidence="5">
    <location>
        <begin position="110"/>
        <end position="133"/>
    </location>
</feature>
<protein>
    <recommendedName>
        <fullName evidence="8">G-protein coupled receptors family 1 profile domain-containing protein</fullName>
    </recommendedName>
</protein>
<feature type="transmembrane region" description="Helical" evidence="5">
    <location>
        <begin position="247"/>
        <end position="267"/>
    </location>
</feature>
<keyword evidence="2 5" id="KW-0812">Transmembrane</keyword>
<dbReference type="GO" id="GO:0004930">
    <property type="term" value="F:G protein-coupled receptor activity"/>
    <property type="evidence" value="ECO:0007669"/>
    <property type="project" value="TreeGrafter"/>
</dbReference>
<keyword evidence="3 5" id="KW-1133">Transmembrane helix</keyword>
<evidence type="ECO:0008006" key="8">
    <source>
        <dbReference type="Google" id="ProtNLM"/>
    </source>
</evidence>
<dbReference type="EMBL" id="KQ964449">
    <property type="protein sequence ID" value="KXN72651.1"/>
    <property type="molecule type" value="Genomic_DNA"/>
</dbReference>
<feature type="transmembrane region" description="Helical" evidence="5">
    <location>
        <begin position="157"/>
        <end position="179"/>
    </location>
</feature>
<evidence type="ECO:0000313" key="7">
    <source>
        <dbReference type="Proteomes" id="UP000070444"/>
    </source>
</evidence>
<sequence>MAGGYGTVVLPIGMAGACAVLVSIIVLGIIDRRLINRLSIRLIFALALADLLNHIGGHLSITQASNMWTSSCYGLAGFQMFTRTFYNFTNLAICFNLFRSLILMKKSNWAYELAIWISMFIIIVPLMVGYYFLGAFTGTIQKAGCNPGSKDKTNDKVFSFLAGFICLITILSGILVTYFGHKNMNRYAQAYVDNGEYKEEDKEALKKQLRKMAQLSFLYPLATCITLPAEMIYNFMKLAGYRNSNAIIAMTVLGGLSGLFTLIAFILDPAVWRSVKVAYRRIKNRNSDEQDIKDNNEFQLMEL</sequence>
<gene>
    <name evidence="6" type="ORF">CONCODRAFT_4513</name>
</gene>
<evidence type="ECO:0000256" key="2">
    <source>
        <dbReference type="ARBA" id="ARBA00022692"/>
    </source>
</evidence>
<dbReference type="Gene3D" id="1.20.1070.10">
    <property type="entry name" value="Rhodopsin 7-helix transmembrane proteins"/>
    <property type="match status" value="1"/>
</dbReference>
<accession>A0A137PCH9</accession>
<evidence type="ECO:0000256" key="5">
    <source>
        <dbReference type="SAM" id="Phobius"/>
    </source>
</evidence>
<dbReference type="AlphaFoldDB" id="A0A137PCH9"/>
<name>A0A137PCH9_CONC2</name>
<dbReference type="GO" id="GO:0007189">
    <property type="term" value="P:adenylate cyclase-activating G protein-coupled receptor signaling pathway"/>
    <property type="evidence" value="ECO:0007669"/>
    <property type="project" value="TreeGrafter"/>
</dbReference>